<reference evidence="2" key="1">
    <citation type="submission" date="2022-06" db="EMBL/GenBank/DDBJ databases">
        <authorList>
            <person name="Berger JAMES D."/>
            <person name="Berger JAMES D."/>
        </authorList>
    </citation>
    <scope>NUCLEOTIDE SEQUENCE [LARGE SCALE GENOMIC DNA]</scope>
</reference>
<feature type="transmembrane region" description="Helical" evidence="1">
    <location>
        <begin position="71"/>
        <end position="96"/>
    </location>
</feature>
<dbReference type="WBParaSite" id="TREG1_132650.1">
    <property type="protein sequence ID" value="TREG1_132650.1"/>
    <property type="gene ID" value="TREG1_132650"/>
</dbReference>
<dbReference type="AlphaFoldDB" id="A0AA85J6S7"/>
<reference evidence="3" key="2">
    <citation type="submission" date="2023-11" db="UniProtKB">
        <authorList>
            <consortium name="WormBaseParasite"/>
        </authorList>
    </citation>
    <scope>IDENTIFICATION</scope>
</reference>
<evidence type="ECO:0000313" key="2">
    <source>
        <dbReference type="Proteomes" id="UP000050795"/>
    </source>
</evidence>
<sequence>MEKSIAIVSRRCGAVRQRIVVLGWHLSVHHDSLGEIREIILISGERADIFSLSESSKIVNHPLNAFDAVPYLFHSIFLALMMYYFCMVHLLVPILYQVCVQTIVI</sequence>
<accession>A0AA85J6S7</accession>
<keyword evidence="1" id="KW-1133">Transmembrane helix</keyword>
<dbReference type="Proteomes" id="UP000050795">
    <property type="component" value="Unassembled WGS sequence"/>
</dbReference>
<protein>
    <submittedName>
        <fullName evidence="3">Uncharacterized protein</fullName>
    </submittedName>
</protein>
<keyword evidence="2" id="KW-1185">Reference proteome</keyword>
<keyword evidence="1" id="KW-0812">Transmembrane</keyword>
<organism evidence="2 3">
    <name type="scientific">Trichobilharzia regenti</name>
    <name type="common">Nasal bird schistosome</name>
    <dbReference type="NCBI Taxonomy" id="157069"/>
    <lineage>
        <taxon>Eukaryota</taxon>
        <taxon>Metazoa</taxon>
        <taxon>Spiralia</taxon>
        <taxon>Lophotrochozoa</taxon>
        <taxon>Platyhelminthes</taxon>
        <taxon>Trematoda</taxon>
        <taxon>Digenea</taxon>
        <taxon>Strigeidida</taxon>
        <taxon>Schistosomatoidea</taxon>
        <taxon>Schistosomatidae</taxon>
        <taxon>Trichobilharzia</taxon>
    </lineage>
</organism>
<name>A0AA85J6S7_TRIRE</name>
<proteinExistence type="predicted"/>
<keyword evidence="1" id="KW-0472">Membrane</keyword>
<evidence type="ECO:0000313" key="3">
    <source>
        <dbReference type="WBParaSite" id="TREG1_132650.1"/>
    </source>
</evidence>
<evidence type="ECO:0000256" key="1">
    <source>
        <dbReference type="SAM" id="Phobius"/>
    </source>
</evidence>